<dbReference type="EMBL" id="JAAQTL010000001">
    <property type="protein sequence ID" value="NID14646.1"/>
    <property type="molecule type" value="Genomic_DNA"/>
</dbReference>
<name>A0A7X5QSK2_9GAMM</name>
<keyword evidence="5" id="KW-1185">Reference proteome</keyword>
<dbReference type="SUPFAM" id="SSF51735">
    <property type="entry name" value="NAD(P)-binding Rossmann-fold domains"/>
    <property type="match status" value="1"/>
</dbReference>
<comment type="similarity">
    <text evidence="1 3">Belongs to the short-chain dehydrogenases/reductases (SDR) family.</text>
</comment>
<dbReference type="GO" id="GO:0016491">
    <property type="term" value="F:oxidoreductase activity"/>
    <property type="evidence" value="ECO:0007669"/>
    <property type="project" value="UniProtKB-KW"/>
</dbReference>
<evidence type="ECO:0000256" key="1">
    <source>
        <dbReference type="ARBA" id="ARBA00006484"/>
    </source>
</evidence>
<dbReference type="InterPro" id="IPR020904">
    <property type="entry name" value="Sc_DH/Rdtase_CS"/>
</dbReference>
<evidence type="ECO:0000313" key="4">
    <source>
        <dbReference type="EMBL" id="NID14646.1"/>
    </source>
</evidence>
<dbReference type="InterPro" id="IPR002347">
    <property type="entry name" value="SDR_fam"/>
</dbReference>
<dbReference type="CDD" id="cd05374">
    <property type="entry name" value="17beta-HSD-like_SDR_c"/>
    <property type="match status" value="1"/>
</dbReference>
<dbReference type="InterPro" id="IPR051911">
    <property type="entry name" value="SDR_oxidoreductase"/>
</dbReference>
<reference evidence="4 5" key="1">
    <citation type="journal article" date="2006" name="Int. J. Syst. Evol. Microbiol.">
        <title>Dyella yeojuensis sp. nov., isolated from greenhouse soil in Korea.</title>
        <authorList>
            <person name="Kim B.Y."/>
            <person name="Weon H.Y."/>
            <person name="Lee K.H."/>
            <person name="Seok S.J."/>
            <person name="Kwon S.W."/>
            <person name="Go S.J."/>
            <person name="Stackebrandt E."/>
        </authorList>
    </citation>
    <scope>NUCLEOTIDE SEQUENCE [LARGE SCALE GENOMIC DNA]</scope>
    <source>
        <strain evidence="4 5">DSM 17673</strain>
    </source>
</reference>
<sequence>MKTVLITGCSSGFGLETAKDFLGRGWQVIATMRTPREDVLPSSGRLRVLPLDVTDPRSIRALIDAAGPIDALVNNAGIGLLNALEGTSMDAARDVFETNTLGTIAMTQAVLPQFRERRSGVIVNVTSSVTLKPLHLLSVYTASKAAVNAFTESLALELEPFNVRVRLVLPGRAPETRFGENARSRAQGGFPEAYSGLVQKVFESWSQSAAPVTHTSDVTEAVWRAVNDPSSPVRLPAGADAVALAAADLD</sequence>
<evidence type="ECO:0000256" key="2">
    <source>
        <dbReference type="ARBA" id="ARBA00023002"/>
    </source>
</evidence>
<gene>
    <name evidence="4" type="ORF">HBF32_04100</name>
</gene>
<dbReference type="PROSITE" id="PS00061">
    <property type="entry name" value="ADH_SHORT"/>
    <property type="match status" value="1"/>
</dbReference>
<dbReference type="Gene3D" id="3.40.50.720">
    <property type="entry name" value="NAD(P)-binding Rossmann-like Domain"/>
    <property type="match status" value="1"/>
</dbReference>
<protein>
    <submittedName>
        <fullName evidence="4">SDR family oxidoreductase</fullName>
    </submittedName>
</protein>
<accession>A0A7X5QSK2</accession>
<dbReference type="RefSeq" id="WP_166698348.1">
    <property type="nucleotide sequence ID" value="NZ_JAAQTL010000001.1"/>
</dbReference>
<evidence type="ECO:0000256" key="3">
    <source>
        <dbReference type="RuleBase" id="RU000363"/>
    </source>
</evidence>
<dbReference type="PANTHER" id="PTHR43976:SF16">
    <property type="entry name" value="SHORT-CHAIN DEHYDROGENASE_REDUCTASE FAMILY PROTEIN"/>
    <property type="match status" value="1"/>
</dbReference>
<dbReference type="PANTHER" id="PTHR43976">
    <property type="entry name" value="SHORT CHAIN DEHYDROGENASE"/>
    <property type="match status" value="1"/>
</dbReference>
<organism evidence="4 5">
    <name type="scientific">Luteibacter yeojuensis</name>
    <dbReference type="NCBI Taxonomy" id="345309"/>
    <lineage>
        <taxon>Bacteria</taxon>
        <taxon>Pseudomonadati</taxon>
        <taxon>Pseudomonadota</taxon>
        <taxon>Gammaproteobacteria</taxon>
        <taxon>Lysobacterales</taxon>
        <taxon>Rhodanobacteraceae</taxon>
        <taxon>Luteibacter</taxon>
    </lineage>
</organism>
<dbReference type="Pfam" id="PF00106">
    <property type="entry name" value="adh_short"/>
    <property type="match status" value="1"/>
</dbReference>
<dbReference type="Proteomes" id="UP000518878">
    <property type="component" value="Unassembled WGS sequence"/>
</dbReference>
<comment type="caution">
    <text evidence="4">The sequence shown here is derived from an EMBL/GenBank/DDBJ whole genome shotgun (WGS) entry which is preliminary data.</text>
</comment>
<dbReference type="AlphaFoldDB" id="A0A7X5QSK2"/>
<dbReference type="InterPro" id="IPR036291">
    <property type="entry name" value="NAD(P)-bd_dom_sf"/>
</dbReference>
<dbReference type="PRINTS" id="PR00080">
    <property type="entry name" value="SDRFAMILY"/>
</dbReference>
<keyword evidence="2" id="KW-0560">Oxidoreductase</keyword>
<evidence type="ECO:0000313" key="5">
    <source>
        <dbReference type="Proteomes" id="UP000518878"/>
    </source>
</evidence>
<proteinExistence type="inferred from homology"/>
<dbReference type="PRINTS" id="PR00081">
    <property type="entry name" value="GDHRDH"/>
</dbReference>